<gene>
    <name evidence="2" type="ORF">PODLI_1B021596</name>
</gene>
<accession>A0AA35L1H7</accession>
<feature type="compositionally biased region" description="Basic residues" evidence="1">
    <location>
        <begin position="818"/>
        <end position="834"/>
    </location>
</feature>
<reference evidence="2" key="1">
    <citation type="submission" date="2022-12" db="EMBL/GenBank/DDBJ databases">
        <authorList>
            <person name="Alioto T."/>
            <person name="Alioto T."/>
            <person name="Gomez Garrido J."/>
        </authorList>
    </citation>
    <scope>NUCLEOTIDE SEQUENCE</scope>
</reference>
<dbReference type="EMBL" id="OX395137">
    <property type="protein sequence ID" value="CAI5788150.1"/>
    <property type="molecule type" value="Genomic_DNA"/>
</dbReference>
<feature type="compositionally biased region" description="Basic and acidic residues" evidence="1">
    <location>
        <begin position="353"/>
        <end position="363"/>
    </location>
</feature>
<feature type="region of interest" description="Disordered" evidence="1">
    <location>
        <begin position="341"/>
        <end position="377"/>
    </location>
</feature>
<evidence type="ECO:0000313" key="3">
    <source>
        <dbReference type="Proteomes" id="UP001178461"/>
    </source>
</evidence>
<feature type="compositionally biased region" description="Basic and acidic residues" evidence="1">
    <location>
        <begin position="804"/>
        <end position="817"/>
    </location>
</feature>
<dbReference type="AlphaFoldDB" id="A0AA35L1H7"/>
<organism evidence="2 3">
    <name type="scientific">Podarcis lilfordi</name>
    <name type="common">Lilford's wall lizard</name>
    <dbReference type="NCBI Taxonomy" id="74358"/>
    <lineage>
        <taxon>Eukaryota</taxon>
        <taxon>Metazoa</taxon>
        <taxon>Chordata</taxon>
        <taxon>Craniata</taxon>
        <taxon>Vertebrata</taxon>
        <taxon>Euteleostomi</taxon>
        <taxon>Lepidosauria</taxon>
        <taxon>Squamata</taxon>
        <taxon>Bifurcata</taxon>
        <taxon>Unidentata</taxon>
        <taxon>Episquamata</taxon>
        <taxon>Laterata</taxon>
        <taxon>Lacertibaenia</taxon>
        <taxon>Lacertidae</taxon>
        <taxon>Podarcis</taxon>
    </lineage>
</organism>
<dbReference type="Proteomes" id="UP001178461">
    <property type="component" value="Chromosome 12"/>
</dbReference>
<feature type="compositionally biased region" description="Basic and acidic residues" evidence="1">
    <location>
        <begin position="1"/>
        <end position="11"/>
    </location>
</feature>
<feature type="compositionally biased region" description="Basic residues" evidence="1">
    <location>
        <begin position="601"/>
        <end position="614"/>
    </location>
</feature>
<dbReference type="PANTHER" id="PTHR38654:SF1">
    <property type="entry name" value="BUCKY BALL"/>
    <property type="match status" value="1"/>
</dbReference>
<feature type="region of interest" description="Disordered" evidence="1">
    <location>
        <begin position="783"/>
        <end position="834"/>
    </location>
</feature>
<feature type="compositionally biased region" description="Acidic residues" evidence="1">
    <location>
        <begin position="341"/>
        <end position="350"/>
    </location>
</feature>
<evidence type="ECO:0000313" key="2">
    <source>
        <dbReference type="EMBL" id="CAI5788150.1"/>
    </source>
</evidence>
<feature type="compositionally biased region" description="Acidic residues" evidence="1">
    <location>
        <begin position="621"/>
        <end position="647"/>
    </location>
</feature>
<dbReference type="PANTHER" id="PTHR38654">
    <property type="entry name" value="BUCKY BALL-RELATED"/>
    <property type="match status" value="1"/>
</dbReference>
<proteinExistence type="predicted"/>
<feature type="compositionally biased region" description="Basic and acidic residues" evidence="1">
    <location>
        <begin position="180"/>
        <end position="204"/>
    </location>
</feature>
<feature type="region of interest" description="Disordered" evidence="1">
    <location>
        <begin position="1"/>
        <end position="24"/>
    </location>
</feature>
<protein>
    <submittedName>
        <fullName evidence="2">Uncharacterized protein</fullName>
    </submittedName>
</protein>
<name>A0AA35L1H7_9SAUR</name>
<dbReference type="InterPro" id="IPR053309">
    <property type="entry name" value="Balbiani_Body_Formation"/>
</dbReference>
<evidence type="ECO:0000256" key="1">
    <source>
        <dbReference type="SAM" id="MobiDB-lite"/>
    </source>
</evidence>
<keyword evidence="3" id="KW-1185">Reference proteome</keyword>
<feature type="compositionally biased region" description="Basic residues" evidence="1">
    <location>
        <begin position="790"/>
        <end position="803"/>
    </location>
</feature>
<feature type="region of interest" description="Disordered" evidence="1">
    <location>
        <begin position="179"/>
        <end position="204"/>
    </location>
</feature>
<feature type="region of interest" description="Disordered" evidence="1">
    <location>
        <begin position="590"/>
        <end position="664"/>
    </location>
</feature>
<sequence length="834" mass="94781">MRRCGGPEREIPPGSTYSPRPRRYRRRLLAIPSPAPTVQTPLTNLRHPLPSRVAFLPSGSSGAKRKAEGAYKMKASSENGPYSTNQRPFFYAQPTAQQPFPNPWFLGPMYNPYGIPTAGLRSGSPYFPFYSVPVQEYPGYLIPQHPMQMRVNRRPYFNGPPPSSPMFFQATRFRHYNPGKRTETKETQTDPRQAESKPKKHQDHGIEVRDCEMGNMACVSSGVGKDADIALEKPERAVSPLIAERDFAKGSAGSLQFRSLPPSGYAFEKEEVRIEYGNSGGPAIQLWKSFKETIPLYDVVKKPVPENVMQRDMFAMSSCEGVAYGPREQTELVPSISYPEEQEAVEDVQETEPQYKSKLDLEKQGATTHGPKSPLDEARTVQLAEQNRPDQLGARQEALMSKRSGLKRFGGSRTPHDVSNLVRQRELFPSGMEIMNDSYFPRKLNEHNDVSEEHVPTSEKSMWCDESEKYIPSEGWLACLNSMDSNSNYNPHFSRRKRPSVLSFTSDEMSSGDEDSSMDDAPLSYFASDYMLQNMYTFKKSVEGLEIDKIKSGGSLNEDEEVVGMEQANTSCSQNLKGSSWVKIKEVSSPSGKLGVLPRTSSKRHLQSLKKKATKSLSPSEADESEEYWVKEPEEEEEEEEEEDNDDYLNQRGSRRTLTPTKSCPYRQTGQQVIWRVPKNAVPAHLLSWPVQDKMKTATKLKKDQEQVEDLFGDYSFWLQRPTSQQLEVLEARRNSQKSSGRLQKESGRTASAEYWVKSGARPKFASLVHGDHFPVIRSRERGDLLLGMPKRKARKPPHKRRDTRHDIEVEEWEKPKATQHKGRGTRRSLYKRR</sequence>